<evidence type="ECO:0000256" key="1">
    <source>
        <dbReference type="SAM" id="MobiDB-lite"/>
    </source>
</evidence>
<gene>
    <name evidence="2" type="ORF">GIB67_037108</name>
</gene>
<comment type="caution">
    <text evidence="2">The sequence shown here is derived from an EMBL/GenBank/DDBJ whole genome shotgun (WGS) entry which is preliminary data.</text>
</comment>
<evidence type="ECO:0000313" key="2">
    <source>
        <dbReference type="EMBL" id="KAF6142190.1"/>
    </source>
</evidence>
<organism evidence="2 3">
    <name type="scientific">Kingdonia uniflora</name>
    <dbReference type="NCBI Taxonomy" id="39325"/>
    <lineage>
        <taxon>Eukaryota</taxon>
        <taxon>Viridiplantae</taxon>
        <taxon>Streptophyta</taxon>
        <taxon>Embryophyta</taxon>
        <taxon>Tracheophyta</taxon>
        <taxon>Spermatophyta</taxon>
        <taxon>Magnoliopsida</taxon>
        <taxon>Ranunculales</taxon>
        <taxon>Circaeasteraceae</taxon>
        <taxon>Kingdonia</taxon>
    </lineage>
</organism>
<name>A0A7J7LI34_9MAGN</name>
<feature type="non-terminal residue" evidence="2">
    <location>
        <position position="1"/>
    </location>
</feature>
<keyword evidence="3" id="KW-1185">Reference proteome</keyword>
<feature type="compositionally biased region" description="Polar residues" evidence="1">
    <location>
        <begin position="1"/>
        <end position="13"/>
    </location>
</feature>
<feature type="region of interest" description="Disordered" evidence="1">
    <location>
        <begin position="1"/>
        <end position="38"/>
    </location>
</feature>
<reference evidence="2 3" key="1">
    <citation type="journal article" date="2020" name="IScience">
        <title>Genome Sequencing of the Endangered Kingdonia uniflora (Circaeasteraceae, Ranunculales) Reveals Potential Mechanisms of Evolutionary Specialization.</title>
        <authorList>
            <person name="Sun Y."/>
            <person name="Deng T."/>
            <person name="Zhang A."/>
            <person name="Moore M.J."/>
            <person name="Landis J.B."/>
            <person name="Lin N."/>
            <person name="Zhang H."/>
            <person name="Zhang X."/>
            <person name="Huang J."/>
            <person name="Zhang X."/>
            <person name="Sun H."/>
            <person name="Wang H."/>
        </authorList>
    </citation>
    <scope>NUCLEOTIDE SEQUENCE [LARGE SCALE GENOMIC DNA]</scope>
    <source>
        <strain evidence="2">TB1705</strain>
        <tissue evidence="2">Leaf</tissue>
    </source>
</reference>
<dbReference type="AlphaFoldDB" id="A0A7J7LI34"/>
<protein>
    <submittedName>
        <fullName evidence="2">Uncharacterized protein</fullName>
    </submittedName>
</protein>
<proteinExistence type="predicted"/>
<sequence>TYKYPTSSQQSLITEPHHNPSNHVHKSPARMYRNPPSLSTPKILISRVTYNFKNHLAQPRTSLSHVVSLPPR</sequence>
<evidence type="ECO:0000313" key="3">
    <source>
        <dbReference type="Proteomes" id="UP000541444"/>
    </source>
</evidence>
<dbReference type="Proteomes" id="UP000541444">
    <property type="component" value="Unassembled WGS sequence"/>
</dbReference>
<dbReference type="EMBL" id="JACGCM010002279">
    <property type="protein sequence ID" value="KAF6142190.1"/>
    <property type="molecule type" value="Genomic_DNA"/>
</dbReference>
<accession>A0A7J7LI34</accession>